<dbReference type="Pfam" id="PF00107">
    <property type="entry name" value="ADH_zinc_N"/>
    <property type="match status" value="1"/>
</dbReference>
<dbReference type="SUPFAM" id="SSF50129">
    <property type="entry name" value="GroES-like"/>
    <property type="match status" value="1"/>
</dbReference>
<evidence type="ECO:0000256" key="4">
    <source>
        <dbReference type="ARBA" id="ARBA00023002"/>
    </source>
</evidence>
<dbReference type="InterPro" id="IPR036812">
    <property type="entry name" value="NAD(P)_OxRdtase_dom_sf"/>
</dbReference>
<dbReference type="AlphaFoldDB" id="A0A077MB80"/>
<evidence type="ECO:0000256" key="5">
    <source>
        <dbReference type="RuleBase" id="RU361277"/>
    </source>
</evidence>
<keyword evidence="4" id="KW-0560">Oxidoreductase</keyword>
<dbReference type="GO" id="GO:0016491">
    <property type="term" value="F:oxidoreductase activity"/>
    <property type="evidence" value="ECO:0007669"/>
    <property type="project" value="UniProtKB-KW"/>
</dbReference>
<evidence type="ECO:0000256" key="2">
    <source>
        <dbReference type="ARBA" id="ARBA00022723"/>
    </source>
</evidence>
<organism evidence="8 9">
    <name type="scientific">Nostocoides jenkinsii Ben 74</name>
    <dbReference type="NCBI Taxonomy" id="1193518"/>
    <lineage>
        <taxon>Bacteria</taxon>
        <taxon>Bacillati</taxon>
        <taxon>Actinomycetota</taxon>
        <taxon>Actinomycetes</taxon>
        <taxon>Micrococcales</taxon>
        <taxon>Intrasporangiaceae</taxon>
        <taxon>Nostocoides</taxon>
    </lineage>
</organism>
<dbReference type="Gene3D" id="3.90.180.10">
    <property type="entry name" value="Medium-chain alcohol dehydrogenases, catalytic domain"/>
    <property type="match status" value="1"/>
</dbReference>
<dbReference type="SUPFAM" id="SSF51735">
    <property type="entry name" value="NAD(P)-binding Rossmann-fold domains"/>
    <property type="match status" value="1"/>
</dbReference>
<keyword evidence="9" id="KW-1185">Reference proteome</keyword>
<dbReference type="GO" id="GO:0008270">
    <property type="term" value="F:zinc ion binding"/>
    <property type="evidence" value="ECO:0007669"/>
    <property type="project" value="InterPro"/>
</dbReference>
<dbReference type="InterPro" id="IPR023210">
    <property type="entry name" value="NADP_OxRdtase_dom"/>
</dbReference>
<keyword evidence="2 5" id="KW-0479">Metal-binding</keyword>
<dbReference type="SUPFAM" id="SSF51430">
    <property type="entry name" value="NAD(P)-linked oxidoreductase"/>
    <property type="match status" value="1"/>
</dbReference>
<gene>
    <name evidence="8" type="ORF">BN13_30062</name>
</gene>
<dbReference type="Gene3D" id="3.20.20.100">
    <property type="entry name" value="NADP-dependent oxidoreductase domain"/>
    <property type="match status" value="1"/>
</dbReference>
<evidence type="ECO:0000313" key="8">
    <source>
        <dbReference type="EMBL" id="CCI53110.1"/>
    </source>
</evidence>
<evidence type="ECO:0000313" key="9">
    <source>
        <dbReference type="Proteomes" id="UP000035720"/>
    </source>
</evidence>
<dbReference type="InterPro" id="IPR036291">
    <property type="entry name" value="NAD(P)-bd_dom_sf"/>
</dbReference>
<dbReference type="InterPro" id="IPR013149">
    <property type="entry name" value="ADH-like_C"/>
</dbReference>
<dbReference type="Pfam" id="PF00248">
    <property type="entry name" value="Aldo_ket_red"/>
    <property type="match status" value="1"/>
</dbReference>
<protein>
    <submittedName>
        <fullName evidence="8">Putative alcohol dehydrogenase</fullName>
    </submittedName>
</protein>
<dbReference type="PANTHER" id="PTHR43401:SF5">
    <property type="entry name" value="ALCOHOL DEHYDROGENASE-RELATED"/>
    <property type="match status" value="1"/>
</dbReference>
<sequence length="649" mass="69482">MGLWHNFGDDVPMERQRATLGRAFDLGVTHFDLANNYGPPYGSAERNFGMHFAQDFKPYRDDLIISSKVGYDMWPGPYGQGGGSRKYLISSCDQSLKRMGLDYVDIFSSHRFDPDTPLEETMGALDQIVRSGRALYAGVSSYSGAKTAEAVRILQDLGTPLLIHQPSYSMLNRWVEEDLLDVLGDTGVGCIAFSPLAQGMLTSKYLKGIPGDSRAAQDKSLSEGLLTETAIKHIAALNRIAKKRGQTLAQMAIRRQRALLPRPASDPLPRVRGRSGPPPGRRGACRPGLRSHLHPPHLPAKGPPVMSTMRAVQVVGYHQNPEMREVDVPEVSGPFDVIVRIGGAGVCRTDLHILEGQWADKTGVALPYTIGHENAGWVHAVGSAVTNVRAGDKVIVHPHITCGLCRACRTGDDVHCENSQFPGVDTNGGYAEYLRTSARSVVLIDDELEPADVAALADAGLTAYHAAAKAAKRLTPRDTCVVIGAGGLGHIGIQIMKALSPAKLVVVDRNPEALKLALDLGADHGVVAAGNQVEEVLEITRGSGAEVVLDFVGEGGSTSHGIAMTRAAGDYHVVGYGENVNVPTIDLISAEKNVIGNLVGSYNDLCDLMALAARGLVTLHTQKYALDDFQSAISDLDAGRVRGRAILIP</sequence>
<dbReference type="EMBL" id="CAJC01000139">
    <property type="protein sequence ID" value="CCI53110.1"/>
    <property type="molecule type" value="Genomic_DNA"/>
</dbReference>
<evidence type="ECO:0000259" key="7">
    <source>
        <dbReference type="SMART" id="SM00829"/>
    </source>
</evidence>
<evidence type="ECO:0000256" key="1">
    <source>
        <dbReference type="ARBA" id="ARBA00001947"/>
    </source>
</evidence>
<dbReference type="PROSITE" id="PS00059">
    <property type="entry name" value="ADH_ZINC"/>
    <property type="match status" value="1"/>
</dbReference>
<feature type="domain" description="Enoyl reductase (ER)" evidence="7">
    <location>
        <begin position="316"/>
        <end position="647"/>
    </location>
</feature>
<comment type="cofactor">
    <cofactor evidence="1 5">
        <name>Zn(2+)</name>
        <dbReference type="ChEBI" id="CHEBI:29105"/>
    </cofactor>
</comment>
<dbReference type="InterPro" id="IPR002328">
    <property type="entry name" value="ADH_Zn_CS"/>
</dbReference>
<dbReference type="STRING" id="1193518.BN13_30062"/>
<evidence type="ECO:0000256" key="3">
    <source>
        <dbReference type="ARBA" id="ARBA00022833"/>
    </source>
</evidence>
<dbReference type="CDD" id="cd05284">
    <property type="entry name" value="arabinose_DH_like"/>
    <property type="match status" value="1"/>
</dbReference>
<dbReference type="InterPro" id="IPR011032">
    <property type="entry name" value="GroES-like_sf"/>
</dbReference>
<dbReference type="Proteomes" id="UP000035720">
    <property type="component" value="Unassembled WGS sequence"/>
</dbReference>
<comment type="caution">
    <text evidence="8">The sequence shown here is derived from an EMBL/GenBank/DDBJ whole genome shotgun (WGS) entry which is preliminary data.</text>
</comment>
<dbReference type="InterPro" id="IPR013154">
    <property type="entry name" value="ADH-like_N"/>
</dbReference>
<comment type="similarity">
    <text evidence="5">Belongs to the zinc-containing alcohol dehydrogenase family.</text>
</comment>
<evidence type="ECO:0000256" key="6">
    <source>
        <dbReference type="SAM" id="MobiDB-lite"/>
    </source>
</evidence>
<dbReference type="InterPro" id="IPR050129">
    <property type="entry name" value="Zn_alcohol_dh"/>
</dbReference>
<dbReference type="Gene3D" id="3.40.50.720">
    <property type="entry name" value="NAD(P)-binding Rossmann-like Domain"/>
    <property type="match status" value="1"/>
</dbReference>
<feature type="region of interest" description="Disordered" evidence="6">
    <location>
        <begin position="262"/>
        <end position="304"/>
    </location>
</feature>
<name>A0A077MB80_9MICO</name>
<dbReference type="PANTHER" id="PTHR43401">
    <property type="entry name" value="L-THREONINE 3-DEHYDROGENASE"/>
    <property type="match status" value="1"/>
</dbReference>
<reference evidence="8 9" key="1">
    <citation type="journal article" date="2013" name="ISME J.">
        <title>A metabolic model for members of the genus Tetrasphaera involved in enhanced biological phosphorus removal.</title>
        <authorList>
            <person name="Kristiansen R."/>
            <person name="Nguyen H.T.T."/>
            <person name="Saunders A.M."/>
            <person name="Nielsen J.L."/>
            <person name="Wimmer R."/>
            <person name="Le V.Q."/>
            <person name="McIlroy S.J."/>
            <person name="Petrovski S."/>
            <person name="Seviour R.J."/>
            <person name="Calteau A."/>
            <person name="Nielsen K.L."/>
            <person name="Nielsen P.H."/>
        </authorList>
    </citation>
    <scope>NUCLEOTIDE SEQUENCE [LARGE SCALE GENOMIC DNA]</scope>
    <source>
        <strain evidence="8 9">Ben 74</strain>
    </source>
</reference>
<dbReference type="Pfam" id="PF08240">
    <property type="entry name" value="ADH_N"/>
    <property type="match status" value="1"/>
</dbReference>
<accession>A0A077MB80</accession>
<keyword evidence="3 5" id="KW-0862">Zinc</keyword>
<dbReference type="InterPro" id="IPR020843">
    <property type="entry name" value="ER"/>
</dbReference>
<proteinExistence type="inferred from homology"/>
<dbReference type="SMART" id="SM00829">
    <property type="entry name" value="PKS_ER"/>
    <property type="match status" value="1"/>
</dbReference>